<keyword evidence="8" id="KW-1133">Transmembrane helix</keyword>
<dbReference type="InterPro" id="IPR051045">
    <property type="entry name" value="TonB-dependent_transducer"/>
</dbReference>
<evidence type="ECO:0000256" key="6">
    <source>
        <dbReference type="ARBA" id="ARBA00022692"/>
    </source>
</evidence>
<dbReference type="Proteomes" id="UP001379235">
    <property type="component" value="Unassembled WGS sequence"/>
</dbReference>
<dbReference type="SUPFAM" id="SSF74653">
    <property type="entry name" value="TolA/TonB C-terminal domain"/>
    <property type="match status" value="1"/>
</dbReference>
<dbReference type="NCBIfam" id="TIGR01352">
    <property type="entry name" value="tonB_Cterm"/>
    <property type="match status" value="1"/>
</dbReference>
<dbReference type="EMBL" id="JBBHJY010000003">
    <property type="protein sequence ID" value="MEJ6009914.1"/>
    <property type="molecule type" value="Genomic_DNA"/>
</dbReference>
<dbReference type="InterPro" id="IPR037682">
    <property type="entry name" value="TonB_C"/>
</dbReference>
<keyword evidence="12" id="KW-1185">Reference proteome</keyword>
<evidence type="ECO:0000256" key="9">
    <source>
        <dbReference type="ARBA" id="ARBA00023136"/>
    </source>
</evidence>
<comment type="caution">
    <text evidence="11">The sequence shown here is derived from an EMBL/GenBank/DDBJ whole genome shotgun (WGS) entry which is preliminary data.</text>
</comment>
<dbReference type="PROSITE" id="PS52015">
    <property type="entry name" value="TONB_CTD"/>
    <property type="match status" value="1"/>
</dbReference>
<keyword evidence="4" id="KW-1003">Cell membrane</keyword>
<evidence type="ECO:0000256" key="7">
    <source>
        <dbReference type="ARBA" id="ARBA00022927"/>
    </source>
</evidence>
<protein>
    <submittedName>
        <fullName evidence="11">Energy transducer TonB</fullName>
    </submittedName>
</protein>
<keyword evidence="7" id="KW-0653">Protein transport</keyword>
<gene>
    <name evidence="11" type="ORF">WG900_08270</name>
</gene>
<evidence type="ECO:0000313" key="12">
    <source>
        <dbReference type="Proteomes" id="UP001379235"/>
    </source>
</evidence>
<keyword evidence="3" id="KW-0813">Transport</keyword>
<evidence type="ECO:0000313" key="11">
    <source>
        <dbReference type="EMBL" id="MEJ6009914.1"/>
    </source>
</evidence>
<keyword evidence="9" id="KW-0472">Membrane</keyword>
<evidence type="ECO:0000256" key="1">
    <source>
        <dbReference type="ARBA" id="ARBA00004383"/>
    </source>
</evidence>
<comment type="subcellular location">
    <subcellularLocation>
        <location evidence="1">Cell inner membrane</location>
        <topology evidence="1">Single-pass membrane protein</topology>
        <orientation evidence="1">Periplasmic side</orientation>
    </subcellularLocation>
</comment>
<evidence type="ECO:0000259" key="10">
    <source>
        <dbReference type="PROSITE" id="PS52015"/>
    </source>
</evidence>
<dbReference type="Gene3D" id="3.30.1150.10">
    <property type="match status" value="1"/>
</dbReference>
<evidence type="ECO:0000256" key="8">
    <source>
        <dbReference type="ARBA" id="ARBA00022989"/>
    </source>
</evidence>
<feature type="domain" description="TonB C-terminal" evidence="10">
    <location>
        <begin position="1"/>
        <end position="95"/>
    </location>
</feature>
<keyword evidence="6" id="KW-0812">Transmembrane</keyword>
<dbReference type="PANTHER" id="PTHR33446:SF2">
    <property type="entry name" value="PROTEIN TONB"/>
    <property type="match status" value="1"/>
</dbReference>
<organism evidence="11 12">
    <name type="scientific">Novosphingobium aquae</name>
    <dbReference type="NCBI Taxonomy" id="3133435"/>
    <lineage>
        <taxon>Bacteria</taxon>
        <taxon>Pseudomonadati</taxon>
        <taxon>Pseudomonadota</taxon>
        <taxon>Alphaproteobacteria</taxon>
        <taxon>Sphingomonadales</taxon>
        <taxon>Sphingomonadaceae</taxon>
        <taxon>Novosphingobium</taxon>
    </lineage>
</organism>
<accession>A0ABU8S7Q7</accession>
<dbReference type="RefSeq" id="WP_339966237.1">
    <property type="nucleotide sequence ID" value="NZ_JBBHJY010000003.1"/>
</dbReference>
<evidence type="ECO:0000256" key="5">
    <source>
        <dbReference type="ARBA" id="ARBA00022519"/>
    </source>
</evidence>
<proteinExistence type="inferred from homology"/>
<dbReference type="Pfam" id="PF03544">
    <property type="entry name" value="TonB_C"/>
    <property type="match status" value="1"/>
</dbReference>
<evidence type="ECO:0000256" key="2">
    <source>
        <dbReference type="ARBA" id="ARBA00006555"/>
    </source>
</evidence>
<name>A0ABU8S7Q7_9SPHN</name>
<reference evidence="11 12" key="1">
    <citation type="submission" date="2024-03" db="EMBL/GenBank/DDBJ databases">
        <authorList>
            <person name="Jo J.-H."/>
        </authorList>
    </citation>
    <scope>NUCLEOTIDE SEQUENCE [LARGE SCALE GENOMIC DNA]</scope>
    <source>
        <strain evidence="11 12">AS3R-12</strain>
    </source>
</reference>
<dbReference type="PANTHER" id="PTHR33446">
    <property type="entry name" value="PROTEIN TONB-RELATED"/>
    <property type="match status" value="1"/>
</dbReference>
<evidence type="ECO:0000256" key="3">
    <source>
        <dbReference type="ARBA" id="ARBA00022448"/>
    </source>
</evidence>
<keyword evidence="5" id="KW-0997">Cell inner membrane</keyword>
<dbReference type="InterPro" id="IPR006260">
    <property type="entry name" value="TonB/TolA_C"/>
</dbReference>
<comment type="similarity">
    <text evidence="2">Belongs to the TonB family.</text>
</comment>
<evidence type="ECO:0000256" key="4">
    <source>
        <dbReference type="ARBA" id="ARBA00022475"/>
    </source>
</evidence>
<sequence length="252" mass="26934">MTTNDYPSAALRNEISGVARFRAIVGPDGRVSDCEVIETSGSNVLDAATCRLIVRRARFNPALDEGGNPTSGYYTTNVRWMIPLDLPPEPGTSTQSYVVGPDGTLSNCRVKETDGVESSGTSACPAEIMDGSFKDSAGKPVSRRVLVKYQVTLANAPTGTDARPPAPRTWRGTNTLSIAGTRVTEVIVETDGKVSDCRIVKLTGPIAAQVELGTNDCPKRYERGYAAANGELVPTLVRMTETTVIAPVDKRR</sequence>